<proteinExistence type="inferred from homology"/>
<gene>
    <name evidence="7" type="primary">LOT5</name>
    <name evidence="7" type="ORF">KQ657_002112</name>
</gene>
<organism evidence="7 8">
    <name type="scientific">Scheffersomyces spartinae</name>
    <dbReference type="NCBI Taxonomy" id="45513"/>
    <lineage>
        <taxon>Eukaryota</taxon>
        <taxon>Fungi</taxon>
        <taxon>Dikarya</taxon>
        <taxon>Ascomycota</taxon>
        <taxon>Saccharomycotina</taxon>
        <taxon>Pichiomycetes</taxon>
        <taxon>Debaryomycetaceae</taxon>
        <taxon>Scheffersomyces</taxon>
    </lineage>
</organism>
<dbReference type="Gene3D" id="2.30.29.30">
    <property type="entry name" value="Pleckstrin-homology domain (PH domain)/Phosphotyrosine-binding domain (PTB)"/>
    <property type="match status" value="1"/>
</dbReference>
<dbReference type="GeneID" id="66115486"/>
<evidence type="ECO:0000256" key="1">
    <source>
        <dbReference type="ARBA" id="ARBA00004123"/>
    </source>
</evidence>
<evidence type="ECO:0000256" key="2">
    <source>
        <dbReference type="ARBA" id="ARBA00004496"/>
    </source>
</evidence>
<keyword evidence="6" id="KW-0539">Nucleus</keyword>
<dbReference type="InterPro" id="IPR011993">
    <property type="entry name" value="PH-like_dom_sf"/>
</dbReference>
<reference evidence="7" key="1">
    <citation type="submission" date="2021-03" db="EMBL/GenBank/DDBJ databases">
        <authorList>
            <person name="Palmer J.M."/>
        </authorList>
    </citation>
    <scope>NUCLEOTIDE SEQUENCE</scope>
    <source>
        <strain evidence="7">ARV_011</strain>
    </source>
</reference>
<dbReference type="EMBL" id="JAHMUF010000002">
    <property type="protein sequence ID" value="KAG7195729.1"/>
    <property type="molecule type" value="Genomic_DNA"/>
</dbReference>
<evidence type="ECO:0000256" key="3">
    <source>
        <dbReference type="ARBA" id="ARBA00006172"/>
    </source>
</evidence>
<evidence type="ECO:0000256" key="6">
    <source>
        <dbReference type="ARBA" id="ARBA00023242"/>
    </source>
</evidence>
<comment type="subcellular location">
    <subcellularLocation>
        <location evidence="2">Cytoplasm</location>
    </subcellularLocation>
    <subcellularLocation>
        <location evidence="1">Nucleus</location>
    </subcellularLocation>
</comment>
<keyword evidence="8" id="KW-1185">Reference proteome</keyword>
<accession>A0A9P7VDA3</accession>
<dbReference type="Pfam" id="PF03517">
    <property type="entry name" value="Voldacs"/>
    <property type="match status" value="1"/>
</dbReference>
<evidence type="ECO:0000313" key="7">
    <source>
        <dbReference type="EMBL" id="KAG7195729.1"/>
    </source>
</evidence>
<protein>
    <recommendedName>
        <fullName evidence="4">Protein LOT5</fullName>
    </recommendedName>
</protein>
<name>A0A9P7VDA3_9ASCO</name>
<dbReference type="AlphaFoldDB" id="A0A9P7VDA3"/>
<evidence type="ECO:0000256" key="4">
    <source>
        <dbReference type="ARBA" id="ARBA00015935"/>
    </source>
</evidence>
<evidence type="ECO:0000313" key="8">
    <source>
        <dbReference type="Proteomes" id="UP000790833"/>
    </source>
</evidence>
<dbReference type="OrthoDB" id="19714at2759"/>
<dbReference type="Proteomes" id="UP000790833">
    <property type="component" value="Unassembled WGS sequence"/>
</dbReference>
<dbReference type="GO" id="GO:0005634">
    <property type="term" value="C:nucleus"/>
    <property type="evidence" value="ECO:0007669"/>
    <property type="project" value="UniProtKB-SubCell"/>
</dbReference>
<dbReference type="RefSeq" id="XP_043051274.1">
    <property type="nucleotide sequence ID" value="XM_043192886.1"/>
</dbReference>
<sequence>MEVFNSNPQVTIEFTSGVHEEHRHVSVFALDSFLILWFNQSHRGLTIPYDRIIFHSVRNEGSQLYLQVEANEIIRAQFKSPLDYTPSVELVIEVDPGDPIVRHGIFGDGNDNNVFQLYEAITVCSDNHVTEAEEEDNSNAMAAPIMGEAPIGAPLQYEAPLLPAGALSNGGDADDLESSEMYRGDSNDAAGMDVDVECASIAGTVRSLGSDEGSYRMTKQRRIL</sequence>
<dbReference type="GO" id="GO:0005737">
    <property type="term" value="C:cytoplasm"/>
    <property type="evidence" value="ECO:0007669"/>
    <property type="project" value="UniProtKB-SubCell"/>
</dbReference>
<evidence type="ECO:0000256" key="5">
    <source>
        <dbReference type="ARBA" id="ARBA00022490"/>
    </source>
</evidence>
<dbReference type="InterPro" id="IPR039924">
    <property type="entry name" value="ICln/Lot5/Saf5"/>
</dbReference>
<comment type="caution">
    <text evidence="7">The sequence shown here is derived from an EMBL/GenBank/DDBJ whole genome shotgun (WGS) entry which is preliminary data.</text>
</comment>
<comment type="similarity">
    <text evidence="3">Belongs to the LOT5 family.</text>
</comment>
<keyword evidence="5" id="KW-0963">Cytoplasm</keyword>